<dbReference type="Gene3D" id="3.60.15.10">
    <property type="entry name" value="Ribonuclease Z/Hydroxyacylglutathione hydrolase-like"/>
    <property type="match status" value="1"/>
</dbReference>
<organism evidence="2 5">
    <name type="scientific">Phascolarctobacterium faecium</name>
    <dbReference type="NCBI Taxonomy" id="33025"/>
    <lineage>
        <taxon>Bacteria</taxon>
        <taxon>Bacillati</taxon>
        <taxon>Bacillota</taxon>
        <taxon>Negativicutes</taxon>
        <taxon>Acidaminococcales</taxon>
        <taxon>Acidaminococcaceae</taxon>
        <taxon>Phascolarctobacterium</taxon>
    </lineage>
</organism>
<comment type="caution">
    <text evidence="2">The sequence shown here is derived from an EMBL/GenBank/DDBJ whole genome shotgun (WGS) entry which is preliminary data.</text>
</comment>
<name>A0A7X2XGR2_9FIRM</name>
<dbReference type="AlphaFoldDB" id="A0A7X2XGR2"/>
<dbReference type="EMBL" id="WNBW01000007">
    <property type="protein sequence ID" value="MTU04479.1"/>
    <property type="molecule type" value="Genomic_DNA"/>
</dbReference>
<keyword evidence="4" id="KW-1185">Reference proteome</keyword>
<dbReference type="InterPro" id="IPR035681">
    <property type="entry name" value="ComA-like_MBL"/>
</dbReference>
<evidence type="ECO:0000259" key="1">
    <source>
        <dbReference type="SMART" id="SM00849"/>
    </source>
</evidence>
<accession>A0A7X2XGR2</accession>
<dbReference type="CDD" id="cd07731">
    <property type="entry name" value="ComA-like_MBL-fold"/>
    <property type="match status" value="1"/>
</dbReference>
<evidence type="ECO:0000313" key="4">
    <source>
        <dbReference type="Proteomes" id="UP000443070"/>
    </source>
</evidence>
<dbReference type="InterPro" id="IPR001279">
    <property type="entry name" value="Metallo-B-lactamas"/>
</dbReference>
<evidence type="ECO:0000313" key="3">
    <source>
        <dbReference type="EMBL" id="MTU04479.1"/>
    </source>
</evidence>
<dbReference type="Proteomes" id="UP000443070">
    <property type="component" value="Unassembled WGS sequence"/>
</dbReference>
<proteinExistence type="predicted"/>
<dbReference type="InterPro" id="IPR036866">
    <property type="entry name" value="RibonucZ/Hydroxyglut_hydro"/>
</dbReference>
<dbReference type="SUPFAM" id="SSF56281">
    <property type="entry name" value="Metallo-hydrolase/oxidoreductase"/>
    <property type="match status" value="1"/>
</dbReference>
<dbReference type="PANTHER" id="PTHR30619:SF1">
    <property type="entry name" value="RECOMBINATION PROTEIN 2"/>
    <property type="match status" value="1"/>
</dbReference>
<protein>
    <submittedName>
        <fullName evidence="2">MBL fold metallo-hydrolase</fullName>
    </submittedName>
</protein>
<feature type="domain" description="Metallo-beta-lactamase" evidence="1">
    <location>
        <begin position="49"/>
        <end position="248"/>
    </location>
</feature>
<evidence type="ECO:0000313" key="2">
    <source>
        <dbReference type="EMBL" id="MTT76415.1"/>
    </source>
</evidence>
<dbReference type="Pfam" id="PF00753">
    <property type="entry name" value="Lactamase_B"/>
    <property type="match status" value="1"/>
</dbReference>
<reference evidence="4 5" key="1">
    <citation type="journal article" date="2019" name="Nat. Med.">
        <title>A library of human gut bacterial isolates paired with longitudinal multiomics data enables mechanistic microbiome research.</title>
        <authorList>
            <person name="Poyet M."/>
            <person name="Groussin M."/>
            <person name="Gibbons S.M."/>
            <person name="Avila-Pacheco J."/>
            <person name="Jiang X."/>
            <person name="Kearney S.M."/>
            <person name="Perrotta A.R."/>
            <person name="Berdy B."/>
            <person name="Zhao S."/>
            <person name="Lieberman T.D."/>
            <person name="Swanson P.K."/>
            <person name="Smith M."/>
            <person name="Roesemann S."/>
            <person name="Alexander J.E."/>
            <person name="Rich S.A."/>
            <person name="Livny J."/>
            <person name="Vlamakis H."/>
            <person name="Clish C."/>
            <person name="Bullock K."/>
            <person name="Deik A."/>
            <person name="Scott J."/>
            <person name="Pierce K.A."/>
            <person name="Xavier R.J."/>
            <person name="Alm E.J."/>
        </authorList>
    </citation>
    <scope>NUCLEOTIDE SEQUENCE [LARGE SCALE GENOMIC DNA]</scope>
    <source>
        <strain evidence="2 5">BIOML-A13</strain>
        <strain evidence="3 4">BIOML-A3</strain>
    </source>
</reference>
<dbReference type="Proteomes" id="UP000484547">
    <property type="component" value="Unassembled WGS sequence"/>
</dbReference>
<dbReference type="RefSeq" id="WP_155164169.1">
    <property type="nucleotide sequence ID" value="NZ_WNBG01000008.1"/>
</dbReference>
<dbReference type="OrthoDB" id="9761531at2"/>
<dbReference type="EMBL" id="WNBM01000007">
    <property type="protein sequence ID" value="MTT76415.1"/>
    <property type="molecule type" value="Genomic_DNA"/>
</dbReference>
<dbReference type="GO" id="GO:0016787">
    <property type="term" value="F:hydrolase activity"/>
    <property type="evidence" value="ECO:0007669"/>
    <property type="project" value="UniProtKB-KW"/>
</dbReference>
<dbReference type="PANTHER" id="PTHR30619">
    <property type="entry name" value="DNA INTERNALIZATION/COMPETENCE PROTEIN COMEC/REC2"/>
    <property type="match status" value="1"/>
</dbReference>
<evidence type="ECO:0000313" key="5">
    <source>
        <dbReference type="Proteomes" id="UP000484547"/>
    </source>
</evidence>
<sequence length="294" mass="32914">MKKFWKFILTIIITVAAYGYEAYDFGSEAHEAISLLQGQLEVKLLDVGHGDAILLRNQAVAILVDTGDYKNSDILVRRLKTLGVRKLDALIITHHHLDHLGGVIKILNNFDVKNFYDNGIVNPQSEISKDVEKLILNGILSRQILSAGQKLEFADNINLKFLAPASKNGFPEKDLNNNSLVFKLQYGEFSMLFTGDIEAKTENDLVSRYGKKLQSTVLKVAHHGSSTSSTYNFLKAVQPQLALISCGDKEKYNHPNKKVLGTFEYLQIPVKVTSQNGEITLRTDGEKYQIMTDK</sequence>
<dbReference type="SMART" id="SM00849">
    <property type="entry name" value="Lactamase_B"/>
    <property type="match status" value="1"/>
</dbReference>
<dbReference type="InterPro" id="IPR052159">
    <property type="entry name" value="Competence_DNA_uptake"/>
</dbReference>
<keyword evidence="2" id="KW-0378">Hydrolase</keyword>
<gene>
    <name evidence="2" type="ORF">GMD11_09070</name>
    <name evidence="3" type="ORF">GMD18_08725</name>
</gene>